<dbReference type="EMBL" id="CM047898">
    <property type="protein sequence ID" value="KAJ0105268.1"/>
    <property type="molecule type" value="Genomic_DNA"/>
</dbReference>
<keyword evidence="2" id="KW-1185">Reference proteome</keyword>
<evidence type="ECO:0000313" key="1">
    <source>
        <dbReference type="EMBL" id="KAJ0105268.1"/>
    </source>
</evidence>
<gene>
    <name evidence="1" type="ORF">Patl1_18420</name>
</gene>
<accession>A0ACC1BZZ6</accession>
<proteinExistence type="predicted"/>
<organism evidence="1 2">
    <name type="scientific">Pistacia atlantica</name>
    <dbReference type="NCBI Taxonomy" id="434234"/>
    <lineage>
        <taxon>Eukaryota</taxon>
        <taxon>Viridiplantae</taxon>
        <taxon>Streptophyta</taxon>
        <taxon>Embryophyta</taxon>
        <taxon>Tracheophyta</taxon>
        <taxon>Spermatophyta</taxon>
        <taxon>Magnoliopsida</taxon>
        <taxon>eudicotyledons</taxon>
        <taxon>Gunneridae</taxon>
        <taxon>Pentapetalae</taxon>
        <taxon>rosids</taxon>
        <taxon>malvids</taxon>
        <taxon>Sapindales</taxon>
        <taxon>Anacardiaceae</taxon>
        <taxon>Pistacia</taxon>
    </lineage>
</organism>
<sequence length="36" mass="4175">MGKCQRLLLCLSKQNRVCYIELISQLKYSTISKSLI</sequence>
<protein>
    <submittedName>
        <fullName evidence="1">Uncharacterized protein</fullName>
    </submittedName>
</protein>
<reference evidence="2" key="1">
    <citation type="journal article" date="2023" name="G3 (Bethesda)">
        <title>Genome assembly and association tests identify interacting loci associated with vigor, precocity, and sex in interspecific pistachio rootstocks.</title>
        <authorList>
            <person name="Palmer W."/>
            <person name="Jacygrad E."/>
            <person name="Sagayaradj S."/>
            <person name="Cavanaugh K."/>
            <person name="Han R."/>
            <person name="Bertier L."/>
            <person name="Beede B."/>
            <person name="Kafkas S."/>
            <person name="Golino D."/>
            <person name="Preece J."/>
            <person name="Michelmore R."/>
        </authorList>
    </citation>
    <scope>NUCLEOTIDE SEQUENCE [LARGE SCALE GENOMIC DNA]</scope>
</reference>
<dbReference type="Proteomes" id="UP001164250">
    <property type="component" value="Chromosome 2"/>
</dbReference>
<comment type="caution">
    <text evidence="1">The sequence shown here is derived from an EMBL/GenBank/DDBJ whole genome shotgun (WGS) entry which is preliminary data.</text>
</comment>
<name>A0ACC1BZZ6_9ROSI</name>
<evidence type="ECO:0000313" key="2">
    <source>
        <dbReference type="Proteomes" id="UP001164250"/>
    </source>
</evidence>